<feature type="transmembrane region" description="Helical" evidence="1">
    <location>
        <begin position="58"/>
        <end position="80"/>
    </location>
</feature>
<organism evidence="2 3">
    <name type="scientific">Brevibacterium aurantiacum</name>
    <dbReference type="NCBI Taxonomy" id="273384"/>
    <lineage>
        <taxon>Bacteria</taxon>
        <taxon>Bacillati</taxon>
        <taxon>Actinomycetota</taxon>
        <taxon>Actinomycetes</taxon>
        <taxon>Micrococcales</taxon>
        <taxon>Brevibacteriaceae</taxon>
        <taxon>Brevibacterium</taxon>
    </lineage>
</organism>
<keyword evidence="1" id="KW-1133">Transmembrane helix</keyword>
<feature type="transmembrane region" description="Helical" evidence="1">
    <location>
        <begin position="12"/>
        <end position="36"/>
    </location>
</feature>
<keyword evidence="1" id="KW-0812">Transmembrane</keyword>
<dbReference type="AlphaFoldDB" id="A0A2A3Z0F6"/>
<evidence type="ECO:0000256" key="1">
    <source>
        <dbReference type="SAM" id="Phobius"/>
    </source>
</evidence>
<gene>
    <name evidence="2" type="ORF">CIK64_18035</name>
</gene>
<dbReference type="EMBL" id="NRGP01000035">
    <property type="protein sequence ID" value="PCC44988.1"/>
    <property type="molecule type" value="Genomic_DNA"/>
</dbReference>
<keyword evidence="1" id="KW-0472">Membrane</keyword>
<evidence type="ECO:0000313" key="3">
    <source>
        <dbReference type="Proteomes" id="UP000217564"/>
    </source>
</evidence>
<dbReference type="RefSeq" id="WP_096163066.1">
    <property type="nucleotide sequence ID" value="NZ_NRGP01000035.1"/>
</dbReference>
<evidence type="ECO:0000313" key="2">
    <source>
        <dbReference type="EMBL" id="PCC44988.1"/>
    </source>
</evidence>
<accession>A0A2A3Z0F6</accession>
<feature type="transmembrane region" description="Helical" evidence="1">
    <location>
        <begin position="134"/>
        <end position="153"/>
    </location>
</feature>
<dbReference type="Proteomes" id="UP000217564">
    <property type="component" value="Unassembled WGS sequence"/>
</dbReference>
<feature type="transmembrane region" description="Helical" evidence="1">
    <location>
        <begin position="92"/>
        <end position="114"/>
    </location>
</feature>
<reference evidence="2 3" key="1">
    <citation type="journal article" date="2017" name="Elife">
        <title>Extensive horizontal gene transfer in cheese-associated bacteria.</title>
        <authorList>
            <person name="Bonham K.S."/>
            <person name="Wolfe B.E."/>
            <person name="Dutton R.J."/>
        </authorList>
    </citation>
    <scope>NUCLEOTIDE SEQUENCE [LARGE SCALE GENOMIC DNA]</scope>
    <source>
        <strain evidence="2 3">947_7</strain>
    </source>
</reference>
<protein>
    <recommendedName>
        <fullName evidence="4">DUF3995 domain-containing protein</fullName>
    </recommendedName>
</protein>
<evidence type="ECO:0008006" key="4">
    <source>
        <dbReference type="Google" id="ProtNLM"/>
    </source>
</evidence>
<sequence>MIEADVGSAGRTVPVAFVVASVPGLIHAMFSIYWGLGGTLLVWSLGDDLVQNFPGREWLLVLTGAVKLVAAVAPIILAWYGWPYWHVTRVVCWLGAAALLTWGGLNTLVANSVLAGVIQPDADFDGAGMVGHAYLWDPLFFVWGAALVWGLIASRRRAI</sequence>
<proteinExistence type="predicted"/>
<dbReference type="InterPro" id="IPR025058">
    <property type="entry name" value="DUF3995"/>
</dbReference>
<comment type="caution">
    <text evidence="2">The sequence shown here is derived from an EMBL/GenBank/DDBJ whole genome shotgun (WGS) entry which is preliminary data.</text>
</comment>
<dbReference type="Pfam" id="PF13160">
    <property type="entry name" value="DUF3995"/>
    <property type="match status" value="1"/>
</dbReference>
<name>A0A2A3Z0F6_BREAU</name>